<protein>
    <submittedName>
        <fullName evidence="1">Uncharacterized protein</fullName>
    </submittedName>
</protein>
<organism evidence="1 2">
    <name type="scientific">Rhodonellum ikkaensis</name>
    <dbReference type="NCBI Taxonomy" id="336829"/>
    <lineage>
        <taxon>Bacteria</taxon>
        <taxon>Pseudomonadati</taxon>
        <taxon>Bacteroidota</taxon>
        <taxon>Cytophagia</taxon>
        <taxon>Cytophagales</taxon>
        <taxon>Cytophagaceae</taxon>
        <taxon>Rhodonellum</taxon>
    </lineage>
</organism>
<evidence type="ECO:0000313" key="1">
    <source>
        <dbReference type="EMBL" id="SDY65805.1"/>
    </source>
</evidence>
<proteinExistence type="predicted"/>
<dbReference type="EMBL" id="FNQC01000002">
    <property type="protein sequence ID" value="SDY65805.1"/>
    <property type="molecule type" value="Genomic_DNA"/>
</dbReference>
<sequence length="282" mass="32231">MKKQLTLLFFLLLIGFPGKSQENSGEIHKIPVFESPLEKQFFTQHLHEPFYLLQTLHSNPGLDLSRWDKLLKVLDKKEGRSRNNSQLLSDIFFKTHQHLLKRYEQHASFSNLLSSGTYDCVTGSATLGLLLDRYGIAYEVIETDYHVFLKGEFAGQDFIMESTFSEHGLIVGKDLVLEFEKKFKTKGGERKYDFNIGLGNNESLSAENQTYESIGLKELAGLQYYNDAILRFNQKNYGAAYAQLIKASFLYPSERISKLTKMMAELIGVRADSNELSFLINP</sequence>
<dbReference type="RefSeq" id="WP_019596521.1">
    <property type="nucleotide sequence ID" value="NZ_FNQC01000002.1"/>
</dbReference>
<evidence type="ECO:0000313" key="2">
    <source>
        <dbReference type="Proteomes" id="UP000199663"/>
    </source>
</evidence>
<keyword evidence="2" id="KW-1185">Reference proteome</keyword>
<gene>
    <name evidence="1" type="ORF">SAMN05444412_102132</name>
</gene>
<comment type="caution">
    <text evidence="1">The sequence shown here is derived from an EMBL/GenBank/DDBJ whole genome shotgun (WGS) entry which is preliminary data.</text>
</comment>
<reference evidence="1 2" key="1">
    <citation type="submission" date="2016-10" db="EMBL/GenBank/DDBJ databases">
        <authorList>
            <person name="Varghese N."/>
            <person name="Submissions S."/>
        </authorList>
    </citation>
    <scope>NUCLEOTIDE SEQUENCE [LARGE SCALE GENOMIC DNA]</scope>
    <source>
        <strain evidence="1 2">DSM 17997</strain>
    </source>
</reference>
<dbReference type="Proteomes" id="UP000199663">
    <property type="component" value="Unassembled WGS sequence"/>
</dbReference>
<name>A0A1H3LPN1_9BACT</name>
<accession>A0A1H3LPN1</accession>